<feature type="compositionally biased region" description="Basic and acidic residues" evidence="1">
    <location>
        <begin position="419"/>
        <end position="439"/>
    </location>
</feature>
<protein>
    <submittedName>
        <fullName evidence="2">Uncharacterized protein</fullName>
    </submittedName>
</protein>
<feature type="compositionally biased region" description="Polar residues" evidence="1">
    <location>
        <begin position="1"/>
        <end position="11"/>
    </location>
</feature>
<evidence type="ECO:0000313" key="3">
    <source>
        <dbReference type="Proteomes" id="UP000191806"/>
    </source>
</evidence>
<reference evidence="2" key="1">
    <citation type="submission" date="2023-03" db="EMBL/GenBank/DDBJ databases">
        <title>Lactococcal genome sequencing project.</title>
        <authorList>
            <person name="McDonnell B."/>
        </authorList>
    </citation>
    <scope>NUCLEOTIDE SEQUENCE</scope>
    <source>
        <strain evidence="2">JM1</strain>
        <plasmid evidence="2">pJM1I</plasmid>
    </source>
</reference>
<organism evidence="2 3">
    <name type="scientific">Lactococcus lactis subsp. cremoris</name>
    <name type="common">Streptococcus cremoris</name>
    <dbReference type="NCBI Taxonomy" id="1359"/>
    <lineage>
        <taxon>Bacteria</taxon>
        <taxon>Bacillati</taxon>
        <taxon>Bacillota</taxon>
        <taxon>Bacilli</taxon>
        <taxon>Lactobacillales</taxon>
        <taxon>Streptococcaceae</taxon>
        <taxon>Lactococcus</taxon>
    </lineage>
</organism>
<name>A0AAF0P273_LACLC</name>
<proteinExistence type="predicted"/>
<sequence>MGAITNSNGFFTTGKDDGKNHIERHNYENGNEQKYRKYDPKNVSEVIELSDTKLEDDTRSLAYKKAYELGMKTEEEWSVANSKRSAKRQDKDYSEYVSKTATSLVNQLKKRTAKKTDDNYKADKYLQQTNAIRSNGGLAIYGSLYYISNAEDYDAILDEKGASGLTAYREFERDTLTTFHQSALYQHLHGNTEVRAEIHTAEDGSQHLQTSEMLGEINGRGAFRIAPVSVKARKLVELYESLYPGSGQAHFESDIALEKIAMDSSKKRNETTGGFNVYSEGAVINVKRQHPDKIENVRKSLFDDADFNKNPRKGDLVKRLFRRVENRELEKIAITKAKEHGVSWSRSYGRSDGVYRGKAEYKAKRKALELEREYKAKHSLLERRESVLDERLTSADGLTKQAEEERRSAENMANNNVLRSRELDHREKEQQKQKQHNDNILIRIKERERAVSLRESALDSRQAGFKKEKEEINNQFAERENRLNTREKNIDKIIENKVSEKNIYFEKVQKRLNRAIDIIINTIPNERLRQRFSAYIYGEDTSKINELATKSVKTYEKTVNQIVDDDLEP</sequence>
<evidence type="ECO:0000313" key="2">
    <source>
        <dbReference type="EMBL" id="WMF94245.1"/>
    </source>
</evidence>
<dbReference type="EMBL" id="CP121225">
    <property type="protein sequence ID" value="WMF94245.1"/>
    <property type="molecule type" value="Genomic_DNA"/>
</dbReference>
<gene>
    <name evidence="2" type="ORF">LLJM1_05825</name>
</gene>
<feature type="region of interest" description="Disordered" evidence="1">
    <location>
        <begin position="392"/>
        <end position="439"/>
    </location>
</feature>
<dbReference type="Proteomes" id="UP000191806">
    <property type="component" value="Plasmid pJM1I"/>
</dbReference>
<keyword evidence="2" id="KW-0614">Plasmid</keyword>
<evidence type="ECO:0000256" key="1">
    <source>
        <dbReference type="SAM" id="MobiDB-lite"/>
    </source>
</evidence>
<geneLocation type="plasmid" evidence="2 3">
    <name>pJM1I</name>
</geneLocation>
<accession>A0AAF0P273</accession>
<dbReference type="AlphaFoldDB" id="A0AAF0P273"/>
<dbReference type="RefSeq" id="WP_308781542.1">
    <property type="nucleotide sequence ID" value="NZ_CP121225.1"/>
</dbReference>
<feature type="region of interest" description="Disordered" evidence="1">
    <location>
        <begin position="1"/>
        <end position="21"/>
    </location>
</feature>